<dbReference type="HAMAP" id="MF_00021">
    <property type="entry name" value="ThiI"/>
    <property type="match status" value="1"/>
</dbReference>
<evidence type="ECO:0000256" key="2">
    <source>
        <dbReference type="ARBA" id="ARBA00022490"/>
    </source>
</evidence>
<evidence type="ECO:0000256" key="4">
    <source>
        <dbReference type="ARBA" id="ARBA00022679"/>
    </source>
</evidence>
<dbReference type="GO" id="GO:0005829">
    <property type="term" value="C:cytosol"/>
    <property type="evidence" value="ECO:0007669"/>
    <property type="project" value="TreeGrafter"/>
</dbReference>
<keyword evidence="4 18" id="KW-0808">Transferase</keyword>
<proteinExistence type="inferred from homology"/>
<dbReference type="EC" id="2.8.1.4" evidence="13 18"/>
<evidence type="ECO:0000256" key="7">
    <source>
        <dbReference type="ARBA" id="ARBA00022884"/>
    </source>
</evidence>
<comment type="function">
    <text evidence="11 18">Catalyzes the ATP-dependent transfer of a sulfur to tRNA to produce 4-thiouridine in position 8 of tRNAs, which functions as a near-UV photosensor. Also catalyzes the transfer of sulfur to the sulfur carrier protein ThiS, forming ThiS-thiocarboxylate. This is a step in the synthesis of thiazole, in the thiamine biosynthesis pathway. The sulfur is donated as persulfide by IscS.</text>
</comment>
<keyword evidence="6 18" id="KW-0067">ATP-binding</keyword>
<keyword evidence="5 18" id="KW-0547">Nucleotide-binding</keyword>
<dbReference type="Proteomes" id="UP000671995">
    <property type="component" value="Chromosome"/>
</dbReference>
<evidence type="ECO:0000256" key="17">
    <source>
        <dbReference type="ARBA" id="ARBA00080570"/>
    </source>
</evidence>
<comment type="similarity">
    <text evidence="12 18">Belongs to the ThiI family.</text>
</comment>
<dbReference type="GO" id="GO:0009229">
    <property type="term" value="P:thiamine diphosphate biosynthetic process"/>
    <property type="evidence" value="ECO:0007669"/>
    <property type="project" value="UniProtKB-UniRule"/>
</dbReference>
<dbReference type="InterPro" id="IPR003720">
    <property type="entry name" value="tRNA_STrfase"/>
</dbReference>
<feature type="binding site" evidence="18">
    <location>
        <position position="284"/>
    </location>
    <ligand>
        <name>ATP</name>
        <dbReference type="ChEBI" id="CHEBI:30616"/>
    </ligand>
</feature>
<dbReference type="GO" id="GO:0002937">
    <property type="term" value="P:tRNA 4-thiouridine biosynthesis"/>
    <property type="evidence" value="ECO:0007669"/>
    <property type="project" value="TreeGrafter"/>
</dbReference>
<dbReference type="FunFam" id="3.40.50.620:FF:000053">
    <property type="entry name" value="Probable tRNA sulfurtransferase"/>
    <property type="match status" value="1"/>
</dbReference>
<dbReference type="NCBIfam" id="TIGR00342">
    <property type="entry name" value="tRNA uracil 4-sulfurtransferase ThiI"/>
    <property type="match status" value="1"/>
</dbReference>
<dbReference type="AlphaFoldDB" id="A0A975F1X2"/>
<dbReference type="SUPFAM" id="SSF143437">
    <property type="entry name" value="THUMP domain-like"/>
    <property type="match status" value="1"/>
</dbReference>
<dbReference type="Gene3D" id="3.30.2130.30">
    <property type="match status" value="1"/>
</dbReference>
<evidence type="ECO:0000313" key="21">
    <source>
        <dbReference type="Proteomes" id="UP000671995"/>
    </source>
</evidence>
<feature type="binding site" evidence="18">
    <location>
        <begin position="205"/>
        <end position="206"/>
    </location>
    <ligand>
        <name>ATP</name>
        <dbReference type="ChEBI" id="CHEBI:30616"/>
    </ligand>
</feature>
<dbReference type="EMBL" id="CP054257">
    <property type="protein sequence ID" value="QTQ12877.1"/>
    <property type="molecule type" value="Genomic_DNA"/>
</dbReference>
<feature type="binding site" evidence="18">
    <location>
        <position position="262"/>
    </location>
    <ligand>
        <name>ATP</name>
        <dbReference type="ChEBI" id="CHEBI:30616"/>
    </ligand>
</feature>
<dbReference type="PANTHER" id="PTHR43209:SF1">
    <property type="entry name" value="TRNA SULFURTRANSFERASE"/>
    <property type="match status" value="1"/>
</dbReference>
<dbReference type="GO" id="GO:0004810">
    <property type="term" value="F:CCA tRNA nucleotidyltransferase activity"/>
    <property type="evidence" value="ECO:0007669"/>
    <property type="project" value="InterPro"/>
</dbReference>
<dbReference type="Gene3D" id="3.40.50.620">
    <property type="entry name" value="HUPs"/>
    <property type="match status" value="1"/>
</dbReference>
<evidence type="ECO:0000256" key="1">
    <source>
        <dbReference type="ARBA" id="ARBA00004496"/>
    </source>
</evidence>
<dbReference type="CDD" id="cd01712">
    <property type="entry name" value="PPase_ThiI"/>
    <property type="match status" value="1"/>
</dbReference>
<dbReference type="InterPro" id="IPR020536">
    <property type="entry name" value="ThiI_AANH"/>
</dbReference>
<dbReference type="InterPro" id="IPR050102">
    <property type="entry name" value="tRNA_sulfurtransferase_ThiI"/>
</dbReference>
<dbReference type="InterPro" id="IPR054173">
    <property type="entry name" value="ThiI_fer"/>
</dbReference>
<feature type="binding site" evidence="18">
    <location>
        <begin position="180"/>
        <end position="181"/>
    </location>
    <ligand>
        <name>ATP</name>
        <dbReference type="ChEBI" id="CHEBI:30616"/>
    </ligand>
</feature>
<feature type="domain" description="THUMP" evidence="19">
    <location>
        <begin position="59"/>
        <end position="163"/>
    </location>
</feature>
<dbReference type="GO" id="GO:0000049">
    <property type="term" value="F:tRNA binding"/>
    <property type="evidence" value="ECO:0007669"/>
    <property type="project" value="UniProtKB-UniRule"/>
</dbReference>
<dbReference type="GO" id="GO:0009228">
    <property type="term" value="P:thiamine biosynthetic process"/>
    <property type="evidence" value="ECO:0007669"/>
    <property type="project" value="UniProtKB-KW"/>
</dbReference>
<evidence type="ECO:0000256" key="9">
    <source>
        <dbReference type="ARBA" id="ARBA00050570"/>
    </source>
</evidence>
<evidence type="ECO:0000313" key="20">
    <source>
        <dbReference type="EMBL" id="QTQ12877.1"/>
    </source>
</evidence>
<name>A0A975F1X2_9SPIR</name>
<dbReference type="Pfam" id="PF02926">
    <property type="entry name" value="THUMP"/>
    <property type="match status" value="1"/>
</dbReference>
<evidence type="ECO:0000256" key="3">
    <source>
        <dbReference type="ARBA" id="ARBA00022555"/>
    </source>
</evidence>
<gene>
    <name evidence="18 20" type="primary">thiI</name>
    <name evidence="20" type="ORF">HRI96_05465</name>
</gene>
<dbReference type="GO" id="GO:0005524">
    <property type="term" value="F:ATP binding"/>
    <property type="evidence" value="ECO:0007669"/>
    <property type="project" value="UniProtKB-UniRule"/>
</dbReference>
<keyword evidence="8 18" id="KW-0784">Thiamine biosynthesis</keyword>
<evidence type="ECO:0000256" key="13">
    <source>
        <dbReference type="ARBA" id="ARBA00066827"/>
    </source>
</evidence>
<dbReference type="SMART" id="SM00981">
    <property type="entry name" value="THUMP"/>
    <property type="match status" value="1"/>
</dbReference>
<dbReference type="InterPro" id="IPR004114">
    <property type="entry name" value="THUMP_dom"/>
</dbReference>
<evidence type="ECO:0000256" key="11">
    <source>
        <dbReference type="ARBA" id="ARBA00058382"/>
    </source>
</evidence>
<organism evidence="20 21">
    <name type="scientific">Treponema parvum</name>
    <dbReference type="NCBI Taxonomy" id="138851"/>
    <lineage>
        <taxon>Bacteria</taxon>
        <taxon>Pseudomonadati</taxon>
        <taxon>Spirochaetota</taxon>
        <taxon>Spirochaetia</taxon>
        <taxon>Spirochaetales</taxon>
        <taxon>Treponemataceae</taxon>
        <taxon>Treponema</taxon>
    </lineage>
</organism>
<dbReference type="RefSeq" id="WP_210118630.1">
    <property type="nucleotide sequence ID" value="NZ_CP054257.1"/>
</dbReference>
<dbReference type="InterPro" id="IPR049962">
    <property type="entry name" value="THUMP_ThiI"/>
</dbReference>
<comment type="subcellular location">
    <subcellularLocation>
        <location evidence="1 18">Cytoplasm</location>
    </subcellularLocation>
</comment>
<evidence type="ECO:0000256" key="15">
    <source>
        <dbReference type="ARBA" id="ARBA00075337"/>
    </source>
</evidence>
<evidence type="ECO:0000256" key="6">
    <source>
        <dbReference type="ARBA" id="ARBA00022840"/>
    </source>
</evidence>
<dbReference type="InterPro" id="IPR049961">
    <property type="entry name" value="ThiI_N"/>
</dbReference>
<evidence type="ECO:0000256" key="18">
    <source>
        <dbReference type="HAMAP-Rule" id="MF_00021"/>
    </source>
</evidence>
<evidence type="ECO:0000256" key="5">
    <source>
        <dbReference type="ARBA" id="ARBA00022741"/>
    </source>
</evidence>
<evidence type="ECO:0000256" key="16">
    <source>
        <dbReference type="ARBA" id="ARBA00077849"/>
    </source>
</evidence>
<dbReference type="CDD" id="cd11716">
    <property type="entry name" value="THUMP_ThiI"/>
    <property type="match status" value="1"/>
</dbReference>
<dbReference type="GO" id="GO:0140741">
    <property type="term" value="F:tRNA-uracil-4 sulfurtransferase activity"/>
    <property type="evidence" value="ECO:0007669"/>
    <property type="project" value="UniProtKB-EC"/>
</dbReference>
<dbReference type="PANTHER" id="PTHR43209">
    <property type="entry name" value="TRNA SULFURTRANSFERASE"/>
    <property type="match status" value="1"/>
</dbReference>
<keyword evidence="7 18" id="KW-0694">RNA-binding</keyword>
<accession>A0A975F1X2</accession>
<comment type="catalytic activity">
    <reaction evidence="10 18">
        <text>[ThiS sulfur-carrier protein]-C-terminal Gly-Gly-AMP + S-sulfanyl-L-cysteinyl-[cysteine desulfurase] + AH2 = [ThiS sulfur-carrier protein]-C-terminal-Gly-aminoethanethioate + L-cysteinyl-[cysteine desulfurase] + A + AMP + 2 H(+)</text>
        <dbReference type="Rhea" id="RHEA:43340"/>
        <dbReference type="Rhea" id="RHEA-COMP:12157"/>
        <dbReference type="Rhea" id="RHEA-COMP:12158"/>
        <dbReference type="Rhea" id="RHEA-COMP:12910"/>
        <dbReference type="Rhea" id="RHEA-COMP:19908"/>
        <dbReference type="ChEBI" id="CHEBI:13193"/>
        <dbReference type="ChEBI" id="CHEBI:15378"/>
        <dbReference type="ChEBI" id="CHEBI:17499"/>
        <dbReference type="ChEBI" id="CHEBI:29950"/>
        <dbReference type="ChEBI" id="CHEBI:61963"/>
        <dbReference type="ChEBI" id="CHEBI:90618"/>
        <dbReference type="ChEBI" id="CHEBI:232372"/>
        <dbReference type="ChEBI" id="CHEBI:456215"/>
    </reaction>
</comment>
<protein>
    <recommendedName>
        <fullName evidence="14 18">Probable tRNA sulfurtransferase</fullName>
        <ecNumber evidence="13 18">2.8.1.4</ecNumber>
    </recommendedName>
    <alternativeName>
        <fullName evidence="15 18">Sulfur carrier protein ThiS sulfurtransferase</fullName>
    </alternativeName>
    <alternativeName>
        <fullName evidence="16 18">Thiamine biosynthesis protein ThiI</fullName>
    </alternativeName>
    <alternativeName>
        <fullName evidence="17 18">tRNA 4-thiouridine synthase</fullName>
    </alternativeName>
</protein>
<comment type="catalytic activity">
    <reaction evidence="9 18">
        <text>[ThiI sulfur-carrier protein]-S-sulfanyl-L-cysteine + a uridine in tRNA + 2 reduced [2Fe-2S]-[ferredoxin] + ATP + H(+) = [ThiI sulfur-carrier protein]-L-cysteine + a 4-thiouridine in tRNA + 2 oxidized [2Fe-2S]-[ferredoxin] + AMP + diphosphate</text>
        <dbReference type="Rhea" id="RHEA:24176"/>
        <dbReference type="Rhea" id="RHEA-COMP:10000"/>
        <dbReference type="Rhea" id="RHEA-COMP:10001"/>
        <dbReference type="Rhea" id="RHEA-COMP:13337"/>
        <dbReference type="Rhea" id="RHEA-COMP:13338"/>
        <dbReference type="Rhea" id="RHEA-COMP:13339"/>
        <dbReference type="Rhea" id="RHEA-COMP:13340"/>
        <dbReference type="ChEBI" id="CHEBI:15378"/>
        <dbReference type="ChEBI" id="CHEBI:29950"/>
        <dbReference type="ChEBI" id="CHEBI:30616"/>
        <dbReference type="ChEBI" id="CHEBI:33019"/>
        <dbReference type="ChEBI" id="CHEBI:33737"/>
        <dbReference type="ChEBI" id="CHEBI:33738"/>
        <dbReference type="ChEBI" id="CHEBI:61963"/>
        <dbReference type="ChEBI" id="CHEBI:65315"/>
        <dbReference type="ChEBI" id="CHEBI:136798"/>
        <dbReference type="ChEBI" id="CHEBI:456215"/>
        <dbReference type="EC" id="2.8.1.4"/>
    </reaction>
</comment>
<keyword evidence="2 18" id="KW-0963">Cytoplasm</keyword>
<dbReference type="Pfam" id="PF02568">
    <property type="entry name" value="ThiI"/>
    <property type="match status" value="1"/>
</dbReference>
<evidence type="ECO:0000256" key="12">
    <source>
        <dbReference type="ARBA" id="ARBA00061472"/>
    </source>
</evidence>
<evidence type="ECO:0000256" key="14">
    <source>
        <dbReference type="ARBA" id="ARBA00071867"/>
    </source>
</evidence>
<sequence>MPHMTYLAKLGELTLKKSNLKEFERRLVNNARLYLETVNAKVSLIAGRLYIETDEYGEKAVEFTLSRLIGITGWAKASVCEKDMESIKKAVLEQAVSAKQNGAETFKLETRRADKNFPLTSYEVNCRAAADIDGKLLKVNVHKPDVVINIEIRERCFVYADQKRGCRGLPVGSSGHGLLLLSGGLDSPVAGYRMIRRGMFVDSAYFHSYPYTSEEAQNKVEVLAEKIAQYGIVNHLHIIPFTEVQMKIKEKAPKEWTTLMLRVCMMKAVNIISGLIKAQCVITGESLGQVASQTIENMSVTEDACSIQLLRPLVGMDKEEIIEDANFIGTYETSILPYEDCCVLFSPRHPVLRGSVEDAKKIYDSLEVDDLIKKAVENRVIKKYHVRNIVEKNF</sequence>
<evidence type="ECO:0000259" key="19">
    <source>
        <dbReference type="PROSITE" id="PS51165"/>
    </source>
</evidence>
<dbReference type="GO" id="GO:0052837">
    <property type="term" value="P:thiazole biosynthetic process"/>
    <property type="evidence" value="ECO:0007669"/>
    <property type="project" value="TreeGrafter"/>
</dbReference>
<evidence type="ECO:0000256" key="10">
    <source>
        <dbReference type="ARBA" id="ARBA00052330"/>
    </source>
</evidence>
<reference evidence="20" key="1">
    <citation type="submission" date="2020-05" db="EMBL/GenBank/DDBJ databases">
        <authorList>
            <person name="Zeng H."/>
            <person name="Chan Y.K."/>
            <person name="Watt R.M."/>
        </authorList>
    </citation>
    <scope>NUCLEOTIDE SEQUENCE</scope>
    <source>
        <strain evidence="20">ATCC 700773</strain>
    </source>
</reference>
<dbReference type="InterPro" id="IPR014729">
    <property type="entry name" value="Rossmann-like_a/b/a_fold"/>
</dbReference>
<dbReference type="PROSITE" id="PS51165">
    <property type="entry name" value="THUMP"/>
    <property type="match status" value="1"/>
</dbReference>
<comment type="pathway">
    <text evidence="18">Cofactor biosynthesis; thiamine diphosphate biosynthesis.</text>
</comment>
<reference evidence="20" key="2">
    <citation type="journal article" date="2021" name="Microbiol. Resour. Announc.">
        <title>Complete Genome Sequences of Three Human Oral Treponema parvum Isolates.</title>
        <authorList>
            <person name="Zeng H."/>
            <person name="Watt R.M."/>
        </authorList>
    </citation>
    <scope>NUCLEOTIDE SEQUENCE</scope>
    <source>
        <strain evidence="20">ATCC 700773</strain>
    </source>
</reference>
<evidence type="ECO:0000256" key="8">
    <source>
        <dbReference type="ARBA" id="ARBA00022977"/>
    </source>
</evidence>
<keyword evidence="3 18" id="KW-0820">tRNA-binding</keyword>
<dbReference type="SUPFAM" id="SSF52402">
    <property type="entry name" value="Adenine nucleotide alpha hydrolases-like"/>
    <property type="match status" value="1"/>
</dbReference>
<dbReference type="Pfam" id="PF22025">
    <property type="entry name" value="ThiI_fer"/>
    <property type="match status" value="1"/>
</dbReference>
<feature type="binding site" evidence="18">
    <location>
        <position position="293"/>
    </location>
    <ligand>
        <name>ATP</name>
        <dbReference type="ChEBI" id="CHEBI:30616"/>
    </ligand>
</feature>